<evidence type="ECO:0000313" key="1">
    <source>
        <dbReference type="EMBL" id="RFO96173.1"/>
    </source>
</evidence>
<organism evidence="1 2">
    <name type="scientific">Rhodoferax lacus</name>
    <dbReference type="NCBI Taxonomy" id="2184758"/>
    <lineage>
        <taxon>Bacteria</taxon>
        <taxon>Pseudomonadati</taxon>
        <taxon>Pseudomonadota</taxon>
        <taxon>Betaproteobacteria</taxon>
        <taxon>Burkholderiales</taxon>
        <taxon>Comamonadaceae</taxon>
        <taxon>Rhodoferax</taxon>
    </lineage>
</organism>
<gene>
    <name evidence="1" type="ORF">DIC66_14310</name>
</gene>
<proteinExistence type="predicted"/>
<evidence type="ECO:0000313" key="2">
    <source>
        <dbReference type="Proteomes" id="UP000260665"/>
    </source>
</evidence>
<name>A0A3E1RA79_9BURK</name>
<sequence length="270" mass="28989">MAQLSPAGISAVQDIAQRHGFSFDAVQSMLQSVINGNGSMAQFSHYEFGGGGQWMQGGMTMIGDMFNNYLKGRVDNLCSELSRIIYNTNLFVTVAAAPNWWGPDLNYPNSAGGQNGMRYAWFSQARRLAIEANGQVIVYDTLDHNIGGVSQQQSGGYSVTFSSQYGYVDLSRLPVVSINGQPTLVPAPAPAPAPSYTPSYNNSNNGYSNNSYSYSNAPQNTFAPANTSAPSSVGDSDIFASIEKLAALQSRGILSEQEYASKKADLLSRL</sequence>
<keyword evidence="2" id="KW-1185">Reference proteome</keyword>
<comment type="caution">
    <text evidence="1">The sequence shown here is derived from an EMBL/GenBank/DDBJ whole genome shotgun (WGS) entry which is preliminary data.</text>
</comment>
<dbReference type="AlphaFoldDB" id="A0A3E1RA79"/>
<dbReference type="OrthoDB" id="1778949at2"/>
<evidence type="ECO:0008006" key="3">
    <source>
        <dbReference type="Google" id="ProtNLM"/>
    </source>
</evidence>
<dbReference type="Proteomes" id="UP000260665">
    <property type="component" value="Unassembled WGS sequence"/>
</dbReference>
<dbReference type="EMBL" id="QFZK01000009">
    <property type="protein sequence ID" value="RFO96173.1"/>
    <property type="molecule type" value="Genomic_DNA"/>
</dbReference>
<protein>
    <recommendedName>
        <fullName evidence="3">SHOCT domain-containing protein</fullName>
    </recommendedName>
</protein>
<accession>A0A3E1RA79</accession>
<reference evidence="1 2" key="1">
    <citation type="submission" date="2018-05" db="EMBL/GenBank/DDBJ databases">
        <title>Rhodoferax soyangensis sp.nov., isolated from an oligotrophic freshwater lake.</title>
        <authorList>
            <person name="Park M."/>
        </authorList>
    </citation>
    <scope>NUCLEOTIDE SEQUENCE [LARGE SCALE GENOMIC DNA]</scope>
    <source>
        <strain evidence="1 2">IMCC26218</strain>
    </source>
</reference>
<dbReference type="RefSeq" id="WP_117178370.1">
    <property type="nucleotide sequence ID" value="NZ_QFZK01000009.1"/>
</dbReference>